<dbReference type="RefSeq" id="WP_381240127.1">
    <property type="nucleotide sequence ID" value="NZ_JBHSKH010000080.1"/>
</dbReference>
<comment type="caution">
    <text evidence="3">The sequence shown here is derived from an EMBL/GenBank/DDBJ whole genome shotgun (WGS) entry which is preliminary data.</text>
</comment>
<keyword evidence="2" id="KW-0472">Membrane</keyword>
<feature type="compositionally biased region" description="Pro residues" evidence="1">
    <location>
        <begin position="26"/>
        <end position="43"/>
    </location>
</feature>
<keyword evidence="4" id="KW-1185">Reference proteome</keyword>
<keyword evidence="2" id="KW-0812">Transmembrane</keyword>
<name>A0ABW3XLD3_9ACTN</name>
<evidence type="ECO:0000256" key="1">
    <source>
        <dbReference type="SAM" id="MobiDB-lite"/>
    </source>
</evidence>
<feature type="transmembrane region" description="Helical" evidence="2">
    <location>
        <begin position="88"/>
        <end position="109"/>
    </location>
</feature>
<keyword evidence="2" id="KW-1133">Transmembrane helix</keyword>
<feature type="compositionally biased region" description="Low complexity" evidence="1">
    <location>
        <begin position="56"/>
        <end position="69"/>
    </location>
</feature>
<reference evidence="4" key="1">
    <citation type="journal article" date="2019" name="Int. J. Syst. Evol. Microbiol.">
        <title>The Global Catalogue of Microorganisms (GCM) 10K type strain sequencing project: providing services to taxonomists for standard genome sequencing and annotation.</title>
        <authorList>
            <consortium name="The Broad Institute Genomics Platform"/>
            <consortium name="The Broad Institute Genome Sequencing Center for Infectious Disease"/>
            <person name="Wu L."/>
            <person name="Ma J."/>
        </authorList>
    </citation>
    <scope>NUCLEOTIDE SEQUENCE [LARGE SCALE GENOMIC DNA]</scope>
    <source>
        <strain evidence="4">CGMCC 4.7020</strain>
    </source>
</reference>
<evidence type="ECO:0000256" key="2">
    <source>
        <dbReference type="SAM" id="Phobius"/>
    </source>
</evidence>
<accession>A0ABW3XLD3</accession>
<proteinExistence type="predicted"/>
<dbReference type="EMBL" id="JBHTMM010000047">
    <property type="protein sequence ID" value="MFD1310170.1"/>
    <property type="molecule type" value="Genomic_DNA"/>
</dbReference>
<evidence type="ECO:0000313" key="4">
    <source>
        <dbReference type="Proteomes" id="UP001597058"/>
    </source>
</evidence>
<feature type="region of interest" description="Disordered" evidence="1">
    <location>
        <begin position="1"/>
        <end position="75"/>
    </location>
</feature>
<sequence length="333" mass="35842">MTEQTTSVEEQDPLLPAPRPADKPLAEPPVEPPVEPLAEPPVEPLAEPLAEPPVEPAAEAPAESAAEPPVVEPAEPPVKKDRRVLRAVLRWTAAAVVFAAVGTSAAYGVTRMERTDVPGLATESDGRWDYPEITMPPLPEDSPRPFDDANKAGTHYADLRRLVLPAPKGAKADAALRGEDGWLATKTFLAEYASKDDRETVGQLLTDNGLRNIAARGWRTPDGTHTRIYLLHFGTAAVVDELGTVALTSYDSPKYAMRGAAAMSRDDEFPDRAGIDDVVRTAYTETKPYGAEHVREAYLTAGDTLAVIVQSREGVAKAVPFQQTVVLQSQLLG</sequence>
<organism evidence="3 4">
    <name type="scientific">Streptomyces kaempferi</name>
    <dbReference type="NCBI Taxonomy" id="333725"/>
    <lineage>
        <taxon>Bacteria</taxon>
        <taxon>Bacillati</taxon>
        <taxon>Actinomycetota</taxon>
        <taxon>Actinomycetes</taxon>
        <taxon>Kitasatosporales</taxon>
        <taxon>Streptomycetaceae</taxon>
        <taxon>Streptomyces</taxon>
    </lineage>
</organism>
<evidence type="ECO:0000313" key="3">
    <source>
        <dbReference type="EMBL" id="MFD1310170.1"/>
    </source>
</evidence>
<gene>
    <name evidence="3" type="ORF">ACFQ5X_30490</name>
</gene>
<protein>
    <submittedName>
        <fullName evidence="3">Uncharacterized protein</fullName>
    </submittedName>
</protein>
<dbReference type="Proteomes" id="UP001597058">
    <property type="component" value="Unassembled WGS sequence"/>
</dbReference>